<proteinExistence type="predicted"/>
<dbReference type="Proteomes" id="UP001500962">
    <property type="component" value="Unassembled WGS sequence"/>
</dbReference>
<dbReference type="RefSeq" id="WP_244704282.1">
    <property type="nucleotide sequence ID" value="NZ_BAAADN010000046.1"/>
</dbReference>
<dbReference type="KEGG" id="hdo:MUK72_04400"/>
<dbReference type="GeneID" id="71761062"/>
<dbReference type="Proteomes" id="UP000830542">
    <property type="component" value="Chromosome"/>
</dbReference>
<accession>A0AAV3SIP5</accession>
<sequence length="51" mass="6063">MCIYCSYDMEGWGKLLDYDDTYQEVVRGDETTDSNYGFHESWDDLREQVSP</sequence>
<evidence type="ECO:0000313" key="4">
    <source>
        <dbReference type="Proteomes" id="UP001500962"/>
    </source>
</evidence>
<dbReference type="EMBL" id="BAAADN010000046">
    <property type="protein sequence ID" value="GAA0469684.1"/>
    <property type="molecule type" value="Genomic_DNA"/>
</dbReference>
<dbReference type="EMBL" id="CP095005">
    <property type="protein sequence ID" value="UOO95950.1"/>
    <property type="molecule type" value="Genomic_DNA"/>
</dbReference>
<dbReference type="AlphaFoldDB" id="A0AAV3SIP5"/>
<evidence type="ECO:0000313" key="2">
    <source>
        <dbReference type="EMBL" id="UOO95950.1"/>
    </source>
</evidence>
<reference evidence="1" key="3">
    <citation type="submission" date="2023-12" db="EMBL/GenBank/DDBJ databases">
        <authorList>
            <person name="Sun Q."/>
            <person name="Inoue M."/>
        </authorList>
    </citation>
    <scope>NUCLEOTIDE SEQUENCE</scope>
    <source>
        <strain evidence="1">JCM 12289</strain>
    </source>
</reference>
<reference evidence="1" key="1">
    <citation type="journal article" date="2014" name="Int. J. Syst. Evol. Microbiol.">
        <title>Complete genome sequence of Corynebacterium casei LMG S-19264T (=DSM 44701T), isolated from a smear-ripened cheese.</title>
        <authorList>
            <consortium name="US DOE Joint Genome Institute (JGI-PGF)"/>
            <person name="Walter F."/>
            <person name="Albersmeier A."/>
            <person name="Kalinowski J."/>
            <person name="Ruckert C."/>
        </authorList>
    </citation>
    <scope>NUCLEOTIDE SEQUENCE</scope>
    <source>
        <strain evidence="1">JCM 12289</strain>
    </source>
</reference>
<protein>
    <submittedName>
        <fullName evidence="1">Uncharacterized protein</fullName>
    </submittedName>
</protein>
<evidence type="ECO:0000313" key="1">
    <source>
        <dbReference type="EMBL" id="GAA0469684.1"/>
    </source>
</evidence>
<evidence type="ECO:0000313" key="3">
    <source>
        <dbReference type="Proteomes" id="UP000830542"/>
    </source>
</evidence>
<keyword evidence="3" id="KW-1185">Reference proteome</keyword>
<gene>
    <name evidence="1" type="ORF">GCM10008985_28330</name>
    <name evidence="2" type="ORF">MUK72_04400</name>
</gene>
<organism evidence="1 4">
    <name type="scientific">Halococcus dombrowskii</name>
    <dbReference type="NCBI Taxonomy" id="179637"/>
    <lineage>
        <taxon>Archaea</taxon>
        <taxon>Methanobacteriati</taxon>
        <taxon>Methanobacteriota</taxon>
        <taxon>Stenosarchaea group</taxon>
        <taxon>Halobacteria</taxon>
        <taxon>Halobacteriales</taxon>
        <taxon>Halococcaceae</taxon>
        <taxon>Halococcus</taxon>
    </lineage>
</organism>
<reference evidence="2" key="2">
    <citation type="submission" date="2022-04" db="EMBL/GenBank/DDBJ databases">
        <title>Sequencing and genomic assembly of Halococcus dombrowskii.</title>
        <authorList>
            <person name="Lim S.W."/>
            <person name="MacLea K.S."/>
        </authorList>
    </citation>
    <scope>NUCLEOTIDE SEQUENCE</scope>
    <source>
        <strain evidence="2">H4</strain>
    </source>
</reference>
<name>A0AAV3SIP5_HALDO</name>